<accession>A0A1D6N120</accession>
<evidence type="ECO:0008006" key="2">
    <source>
        <dbReference type="Google" id="ProtNLM"/>
    </source>
</evidence>
<proteinExistence type="predicted"/>
<dbReference type="ExpressionAtlas" id="A0A1D6N120">
    <property type="expression patterns" value="baseline"/>
</dbReference>
<protein>
    <recommendedName>
        <fullName evidence="2">Pentatricopeptide repeat-containing protein</fullName>
    </recommendedName>
</protein>
<evidence type="ECO:0000313" key="1">
    <source>
        <dbReference type="EMBL" id="ONM34464.1"/>
    </source>
</evidence>
<gene>
    <name evidence="1" type="ORF">ZEAMMB73_Zm00001d042075</name>
</gene>
<dbReference type="EMBL" id="CM007649">
    <property type="protein sequence ID" value="ONM34464.1"/>
    <property type="molecule type" value="Genomic_DNA"/>
</dbReference>
<name>A0A1D6N120_MAIZE</name>
<dbReference type="InParanoid" id="A0A1D6N120"/>
<sequence>MNKLIGNSKRCQYKKLLLKHCSINSMAACCGYEGSVNEAIKMFNPMVHAGFIQNMWHVPAICFVAVYNELCFLQCLYLPAQLHLAVEECLFGSFRITGLTNNSYFDGAHEVRHYLRKHSDLGCIVLEVAKLPHGSENNNYIDQIRSMSQLYKPIIIQSLARNGILRLYSQYIKLWLLTKYKWLYATINYPHLMQKAIFEWRKPMIPHNEDAIQLAVLHVGLSICKKGPWFDETCKSGERKMEFMLT</sequence>
<reference evidence="1" key="1">
    <citation type="submission" date="2015-12" db="EMBL/GenBank/DDBJ databases">
        <title>Update maize B73 reference genome by single molecule sequencing technologies.</title>
        <authorList>
            <consortium name="Maize Genome Sequencing Project"/>
            <person name="Ware D."/>
        </authorList>
    </citation>
    <scope>NUCLEOTIDE SEQUENCE [LARGE SCALE GENOMIC DNA]</scope>
    <source>
        <tissue evidence="1">Seedling</tissue>
    </source>
</reference>
<organism evidence="1">
    <name type="scientific">Zea mays</name>
    <name type="common">Maize</name>
    <dbReference type="NCBI Taxonomy" id="4577"/>
    <lineage>
        <taxon>Eukaryota</taxon>
        <taxon>Viridiplantae</taxon>
        <taxon>Streptophyta</taxon>
        <taxon>Embryophyta</taxon>
        <taxon>Tracheophyta</taxon>
        <taxon>Spermatophyta</taxon>
        <taxon>Magnoliopsida</taxon>
        <taxon>Liliopsida</taxon>
        <taxon>Poales</taxon>
        <taxon>Poaceae</taxon>
        <taxon>PACMAD clade</taxon>
        <taxon>Panicoideae</taxon>
        <taxon>Andropogonodae</taxon>
        <taxon>Andropogoneae</taxon>
        <taxon>Tripsacinae</taxon>
        <taxon>Zea</taxon>
    </lineage>
</organism>
<dbReference type="AlphaFoldDB" id="A0A1D6N120"/>